<dbReference type="PANTHER" id="PTHR37722:SF2">
    <property type="entry name" value="OS01G0167700 PROTEIN"/>
    <property type="match status" value="1"/>
</dbReference>
<evidence type="ECO:0000313" key="3">
    <source>
        <dbReference type="Proteomes" id="UP000036987"/>
    </source>
</evidence>
<gene>
    <name evidence="2" type="ORF">ZOSMA_56G01160</name>
</gene>
<dbReference type="AlphaFoldDB" id="A0A0K9NY71"/>
<dbReference type="PANTHER" id="PTHR37722">
    <property type="entry name" value="OS01G0167700 PROTEIN"/>
    <property type="match status" value="1"/>
</dbReference>
<accession>A0A0K9NY71</accession>
<keyword evidence="3" id="KW-1185">Reference proteome</keyword>
<comment type="caution">
    <text evidence="2">The sequence shown here is derived from an EMBL/GenBank/DDBJ whole genome shotgun (WGS) entry which is preliminary data.</text>
</comment>
<dbReference type="OMA" id="CKISICH"/>
<protein>
    <submittedName>
        <fullName evidence="2">Uncharacterized protein</fullName>
    </submittedName>
</protein>
<name>A0A0K9NY71_ZOSMR</name>
<evidence type="ECO:0000313" key="2">
    <source>
        <dbReference type="EMBL" id="KMZ60885.1"/>
    </source>
</evidence>
<dbReference type="EMBL" id="LFYR01001565">
    <property type="protein sequence ID" value="KMZ60885.1"/>
    <property type="molecule type" value="Genomic_DNA"/>
</dbReference>
<proteinExistence type="predicted"/>
<feature type="region of interest" description="Disordered" evidence="1">
    <location>
        <begin position="1"/>
        <end position="21"/>
    </location>
</feature>
<dbReference type="Proteomes" id="UP000036987">
    <property type="component" value="Unassembled WGS sequence"/>
</dbReference>
<sequence>MLQWTGGSRRKVATTRKSTYNRQRQYFEQKKRQQQTCRPQNYEYGKKKRIDDSEGPRSLDVLNLKNFTSSPQCCSNDHNGDNIFDVPKSLPAFQSNKTFPMYCYQPTDTRTGSFSNSHYEVLPQNKLSSASNLDKQQSIHNHCDGVGIRFGERKTQITSDSSSNTIKYRAGVSVLDLLNDDGYKNNSSVSSSHEAHVAFSVEGFFSFRIYFVILYLFGNCHKD</sequence>
<reference evidence="3" key="1">
    <citation type="journal article" date="2016" name="Nature">
        <title>The genome of the seagrass Zostera marina reveals angiosperm adaptation to the sea.</title>
        <authorList>
            <person name="Olsen J.L."/>
            <person name="Rouze P."/>
            <person name="Verhelst B."/>
            <person name="Lin Y.-C."/>
            <person name="Bayer T."/>
            <person name="Collen J."/>
            <person name="Dattolo E."/>
            <person name="De Paoli E."/>
            <person name="Dittami S."/>
            <person name="Maumus F."/>
            <person name="Michel G."/>
            <person name="Kersting A."/>
            <person name="Lauritano C."/>
            <person name="Lohaus R."/>
            <person name="Toepel M."/>
            <person name="Tonon T."/>
            <person name="Vanneste K."/>
            <person name="Amirebrahimi M."/>
            <person name="Brakel J."/>
            <person name="Bostroem C."/>
            <person name="Chovatia M."/>
            <person name="Grimwood J."/>
            <person name="Jenkins J.W."/>
            <person name="Jueterbock A."/>
            <person name="Mraz A."/>
            <person name="Stam W.T."/>
            <person name="Tice H."/>
            <person name="Bornberg-Bauer E."/>
            <person name="Green P.J."/>
            <person name="Pearson G.A."/>
            <person name="Procaccini G."/>
            <person name="Duarte C.M."/>
            <person name="Schmutz J."/>
            <person name="Reusch T.B.H."/>
            <person name="Van de Peer Y."/>
        </authorList>
    </citation>
    <scope>NUCLEOTIDE SEQUENCE [LARGE SCALE GENOMIC DNA]</scope>
    <source>
        <strain evidence="3">cv. Finnish</strain>
    </source>
</reference>
<organism evidence="2 3">
    <name type="scientific">Zostera marina</name>
    <name type="common">Eelgrass</name>
    <dbReference type="NCBI Taxonomy" id="29655"/>
    <lineage>
        <taxon>Eukaryota</taxon>
        <taxon>Viridiplantae</taxon>
        <taxon>Streptophyta</taxon>
        <taxon>Embryophyta</taxon>
        <taxon>Tracheophyta</taxon>
        <taxon>Spermatophyta</taxon>
        <taxon>Magnoliopsida</taxon>
        <taxon>Liliopsida</taxon>
        <taxon>Zosteraceae</taxon>
        <taxon>Zostera</taxon>
    </lineage>
</organism>
<evidence type="ECO:0000256" key="1">
    <source>
        <dbReference type="SAM" id="MobiDB-lite"/>
    </source>
</evidence>
<dbReference type="OrthoDB" id="994901at2759"/>